<dbReference type="AlphaFoldDB" id="A0A1F4VDP2"/>
<feature type="transmembrane region" description="Helical" evidence="1">
    <location>
        <begin position="20"/>
        <end position="41"/>
    </location>
</feature>
<protein>
    <recommendedName>
        <fullName evidence="4">Mannosyl-glycoprotein endo-beta-N-acetylglucosamidase-like domain-containing protein</fullName>
    </recommendedName>
</protein>
<gene>
    <name evidence="2" type="ORF">A3A78_00215</name>
</gene>
<evidence type="ECO:0008006" key="4">
    <source>
        <dbReference type="Google" id="ProtNLM"/>
    </source>
</evidence>
<keyword evidence="1" id="KW-0472">Membrane</keyword>
<organism evidence="2 3">
    <name type="scientific">candidate division WWE3 bacterium RIFCSPLOWO2_01_FULL_41_18</name>
    <dbReference type="NCBI Taxonomy" id="1802625"/>
    <lineage>
        <taxon>Bacteria</taxon>
        <taxon>Katanobacteria</taxon>
    </lineage>
</organism>
<dbReference type="EMBL" id="MEVI01000002">
    <property type="protein sequence ID" value="OGC55371.1"/>
    <property type="molecule type" value="Genomic_DNA"/>
</dbReference>
<reference evidence="2 3" key="1">
    <citation type="journal article" date="2016" name="Nat. Commun.">
        <title>Thousands of microbial genomes shed light on interconnected biogeochemical processes in an aquifer system.</title>
        <authorList>
            <person name="Anantharaman K."/>
            <person name="Brown C.T."/>
            <person name="Hug L.A."/>
            <person name="Sharon I."/>
            <person name="Castelle C.J."/>
            <person name="Probst A.J."/>
            <person name="Thomas B.C."/>
            <person name="Singh A."/>
            <person name="Wilkins M.J."/>
            <person name="Karaoz U."/>
            <person name="Brodie E.L."/>
            <person name="Williams K.H."/>
            <person name="Hubbard S.S."/>
            <person name="Banfield J.F."/>
        </authorList>
    </citation>
    <scope>NUCLEOTIDE SEQUENCE [LARGE SCALE GENOMIC DNA]</scope>
</reference>
<name>A0A1F4VDP2_UNCKA</name>
<keyword evidence="1" id="KW-1133">Transmembrane helix</keyword>
<keyword evidence="1" id="KW-0812">Transmembrane</keyword>
<sequence length="208" mass="23548">MVSFSHLMKNFLPGKDFTLVAAWFFASNMIVLVLIIILLSVPTGARSTNEENITYSVFSSKPPVNATISDSVEIDDARAAIIDQYFKEHKCPLAGTGRKMVELSDEHNFEFWWLPAIAWQESSCGKNIIDGSYNAWGYGIYGDNAKKFSNWDEAMEIIANDLSVNFFGKGLVEPCEVERRYTPPSKGSWCRSIKYFKDELINYKSPNI</sequence>
<evidence type="ECO:0000256" key="1">
    <source>
        <dbReference type="SAM" id="Phobius"/>
    </source>
</evidence>
<evidence type="ECO:0000313" key="2">
    <source>
        <dbReference type="EMBL" id="OGC55371.1"/>
    </source>
</evidence>
<proteinExistence type="predicted"/>
<comment type="caution">
    <text evidence="2">The sequence shown here is derived from an EMBL/GenBank/DDBJ whole genome shotgun (WGS) entry which is preliminary data.</text>
</comment>
<evidence type="ECO:0000313" key="3">
    <source>
        <dbReference type="Proteomes" id="UP000176504"/>
    </source>
</evidence>
<accession>A0A1F4VDP2</accession>
<dbReference type="Proteomes" id="UP000176504">
    <property type="component" value="Unassembled WGS sequence"/>
</dbReference>